<dbReference type="AlphaFoldDB" id="A0A2I0TC86"/>
<evidence type="ECO:0000313" key="1">
    <source>
        <dbReference type="EMBL" id="PKU31407.1"/>
    </source>
</evidence>
<reference evidence="2" key="1">
    <citation type="submission" date="2017-11" db="EMBL/GenBank/DDBJ databases">
        <authorList>
            <person name="Lima N.C."/>
            <person name="Parody-Merino A.M."/>
            <person name="Battley P.F."/>
            <person name="Fidler A.E."/>
            <person name="Prosdocimi F."/>
        </authorList>
    </citation>
    <scope>NUCLEOTIDE SEQUENCE [LARGE SCALE GENOMIC DNA]</scope>
</reference>
<organism evidence="1 2">
    <name type="scientific">Limosa lapponica baueri</name>
    <dbReference type="NCBI Taxonomy" id="1758121"/>
    <lineage>
        <taxon>Eukaryota</taxon>
        <taxon>Metazoa</taxon>
        <taxon>Chordata</taxon>
        <taxon>Craniata</taxon>
        <taxon>Vertebrata</taxon>
        <taxon>Euteleostomi</taxon>
        <taxon>Archelosauria</taxon>
        <taxon>Archosauria</taxon>
        <taxon>Dinosauria</taxon>
        <taxon>Saurischia</taxon>
        <taxon>Theropoda</taxon>
        <taxon>Coelurosauria</taxon>
        <taxon>Aves</taxon>
        <taxon>Neognathae</taxon>
        <taxon>Neoaves</taxon>
        <taxon>Charadriiformes</taxon>
        <taxon>Scolopacidae</taxon>
        <taxon>Limosa</taxon>
    </lineage>
</organism>
<name>A0A2I0TC86_LIMLA</name>
<dbReference type="Proteomes" id="UP000233556">
    <property type="component" value="Unassembled WGS sequence"/>
</dbReference>
<protein>
    <submittedName>
        <fullName evidence="1">Uncharacterized protein</fullName>
    </submittedName>
</protein>
<evidence type="ECO:0000313" key="2">
    <source>
        <dbReference type="Proteomes" id="UP000233556"/>
    </source>
</evidence>
<dbReference type="EMBL" id="KZ512847">
    <property type="protein sequence ID" value="PKU31407.1"/>
    <property type="molecule type" value="Genomic_DNA"/>
</dbReference>
<accession>A0A2I0TC86</accession>
<keyword evidence="2" id="KW-1185">Reference proteome</keyword>
<proteinExistence type="predicted"/>
<reference evidence="2" key="2">
    <citation type="submission" date="2017-12" db="EMBL/GenBank/DDBJ databases">
        <title>Genome sequence of the Bar-tailed Godwit (Limosa lapponica baueri).</title>
        <authorList>
            <person name="Lima N.C.B."/>
            <person name="Parody-Merino A.M."/>
            <person name="Battley P.F."/>
            <person name="Fidler A.E."/>
            <person name="Prosdocimi F."/>
        </authorList>
    </citation>
    <scope>NUCLEOTIDE SEQUENCE [LARGE SCALE GENOMIC DNA]</scope>
</reference>
<sequence>MLLQGTTLFSIKRLRFANYAVFFEVLPFTVKDPVKLNEDFALEIVRLGIASATGYAVELHSRDQFRFTGREAWILLASGPSLLAHRGEGSQAEVNRFCEI</sequence>
<gene>
    <name evidence="1" type="ORF">llap_18289</name>
</gene>